<organism evidence="2 3">
    <name type="scientific">Anopheles stephensi</name>
    <name type="common">Indo-Pakistan malaria mosquito</name>
    <dbReference type="NCBI Taxonomy" id="30069"/>
    <lineage>
        <taxon>Eukaryota</taxon>
        <taxon>Metazoa</taxon>
        <taxon>Ecdysozoa</taxon>
        <taxon>Arthropoda</taxon>
        <taxon>Hexapoda</taxon>
        <taxon>Insecta</taxon>
        <taxon>Pterygota</taxon>
        <taxon>Neoptera</taxon>
        <taxon>Endopterygota</taxon>
        <taxon>Diptera</taxon>
        <taxon>Nematocera</taxon>
        <taxon>Culicoidea</taxon>
        <taxon>Culicidae</taxon>
        <taxon>Anophelinae</taxon>
        <taxon>Anopheles</taxon>
    </lineage>
</organism>
<dbReference type="AlphaFoldDB" id="A0A182Y1E9"/>
<dbReference type="InterPro" id="IPR032071">
    <property type="entry name" value="DUF4806"/>
</dbReference>
<dbReference type="VEuPathDB" id="VectorBase:ASTEI20_041634"/>
<dbReference type="Proteomes" id="UP000076408">
    <property type="component" value="Unassembled WGS sequence"/>
</dbReference>
<sequence>MPFAIVEAREEDGTRVLCVVPEGWILDTRHKETILLWPKIVGPKMYKLLNDGDSVGNTTWLKMDCVVKKIDIPNQLVACEDILKMKGVSIETRKSTPERNQKSESPAKIDTELLLQTDISSTRMEKASPVPVAILTGGEITTTSKLKQASEIDVLNFLRKMEGQIFVLEVYVRKVNDKIIRLESLVQLVLHKYGIRTVATTHHQPMISDLQFEQIDTLESMEAFNENLQNTTFQEQIFAWLSTNLTEDKSENRMTEAIDLLFTKKFMTKCSWTGVGRGSEKIAMMRMVNITKLFRRIGTYGDVVMNPRMVMLFFMKKLRNAGRRSEVKHLRRSTTHYFKSNKVKSEN</sequence>
<reference evidence="2" key="2">
    <citation type="submission" date="2020-05" db="UniProtKB">
        <authorList>
            <consortium name="EnsemblMetazoa"/>
        </authorList>
    </citation>
    <scope>IDENTIFICATION</scope>
    <source>
        <strain evidence="2">Indian</strain>
    </source>
</reference>
<dbReference type="VEuPathDB" id="VectorBase:ASTEI02285"/>
<evidence type="ECO:0000259" key="1">
    <source>
        <dbReference type="Pfam" id="PF16064"/>
    </source>
</evidence>
<dbReference type="VEuPathDB" id="VectorBase:ASTE006814"/>
<dbReference type="STRING" id="30069.A0A182Y1E9"/>
<name>A0A182Y1E9_ANOST</name>
<feature type="domain" description="DUF4806" evidence="1">
    <location>
        <begin position="212"/>
        <end position="294"/>
    </location>
</feature>
<keyword evidence="3" id="KW-1185">Reference proteome</keyword>
<evidence type="ECO:0000313" key="3">
    <source>
        <dbReference type="Proteomes" id="UP000076408"/>
    </source>
</evidence>
<proteinExistence type="predicted"/>
<dbReference type="Pfam" id="PF16064">
    <property type="entry name" value="DUF4806"/>
    <property type="match status" value="1"/>
</dbReference>
<dbReference type="OMA" id="KIAMMRM"/>
<protein>
    <submittedName>
        <fullName evidence="2">DUF4806 domain-containing protein</fullName>
    </submittedName>
</protein>
<evidence type="ECO:0000313" key="2">
    <source>
        <dbReference type="EnsemblMetazoa" id="ASTEI02285-PA"/>
    </source>
</evidence>
<dbReference type="EnsemblMetazoa" id="ASTEI02285-RA">
    <property type="protein sequence ID" value="ASTEI02285-PA"/>
    <property type="gene ID" value="ASTEI02285"/>
</dbReference>
<accession>A0A182Y1E9</accession>
<reference evidence="3" key="1">
    <citation type="journal article" date="2014" name="Genome Biol.">
        <title>Genome analysis of a major urban malaria vector mosquito, Anopheles stephensi.</title>
        <authorList>
            <person name="Jiang X."/>
            <person name="Peery A."/>
            <person name="Hall A.B."/>
            <person name="Sharma A."/>
            <person name="Chen X.G."/>
            <person name="Waterhouse R.M."/>
            <person name="Komissarov A."/>
            <person name="Riehle M.M."/>
            <person name="Shouche Y."/>
            <person name="Sharakhova M.V."/>
            <person name="Lawson D."/>
            <person name="Pakpour N."/>
            <person name="Arensburger P."/>
            <person name="Davidson V.L."/>
            <person name="Eiglmeier K."/>
            <person name="Emrich S."/>
            <person name="George P."/>
            <person name="Kennedy R.C."/>
            <person name="Mane S.P."/>
            <person name="Maslen G."/>
            <person name="Oringanje C."/>
            <person name="Qi Y."/>
            <person name="Settlage R."/>
            <person name="Tojo M."/>
            <person name="Tubio J.M."/>
            <person name="Unger M.F."/>
            <person name="Wang B."/>
            <person name="Vernick K.D."/>
            <person name="Ribeiro J.M."/>
            <person name="James A.A."/>
            <person name="Michel K."/>
            <person name="Riehle M.A."/>
            <person name="Luckhart S."/>
            <person name="Sharakhov I.V."/>
            <person name="Tu Z."/>
        </authorList>
    </citation>
    <scope>NUCLEOTIDE SEQUENCE [LARGE SCALE GENOMIC DNA]</scope>
    <source>
        <strain evidence="3">Indian</strain>
    </source>
</reference>